<evidence type="ECO:0000259" key="1">
    <source>
        <dbReference type="Pfam" id="PF13441"/>
    </source>
</evidence>
<organism evidence="2">
    <name type="scientific">uncultured Alphaproteobacteria bacterium</name>
    <dbReference type="NCBI Taxonomy" id="91750"/>
    <lineage>
        <taxon>Bacteria</taxon>
        <taxon>Pseudomonadati</taxon>
        <taxon>Pseudomonadota</taxon>
        <taxon>Alphaproteobacteria</taxon>
        <taxon>environmental samples</taxon>
    </lineage>
</organism>
<dbReference type="InterPro" id="IPR027367">
    <property type="entry name" value="Gly-zipper_YMGG"/>
</dbReference>
<dbReference type="PROSITE" id="PS51257">
    <property type="entry name" value="PROKAR_LIPOPROTEIN"/>
    <property type="match status" value="1"/>
</dbReference>
<evidence type="ECO:0000313" key="2">
    <source>
        <dbReference type="EMBL" id="SBV99767.1"/>
    </source>
</evidence>
<sequence>MNVRRSITAIGLSAVLAIAVSGCGSSTGDRGLSGAGLGAAGGAVVGAMTGSWVTGAAIGAAAGAAAGVLTDDSQVNLGKPWWK</sequence>
<dbReference type="Pfam" id="PF13441">
    <property type="entry name" value="Gly-zipper_YMGG"/>
    <property type="match status" value="1"/>
</dbReference>
<accession>A0A212JK22</accession>
<gene>
    <name evidence="2" type="ORF">KL86APRO_11214</name>
</gene>
<proteinExistence type="predicted"/>
<dbReference type="AlphaFoldDB" id="A0A212JK22"/>
<name>A0A212JK22_9PROT</name>
<protein>
    <recommendedName>
        <fullName evidence="1">YMGG-like Gly-zipper domain-containing protein</fullName>
    </recommendedName>
</protein>
<dbReference type="EMBL" id="FLUO01000001">
    <property type="protein sequence ID" value="SBV99767.1"/>
    <property type="molecule type" value="Genomic_DNA"/>
</dbReference>
<reference evidence="2" key="1">
    <citation type="submission" date="2016-04" db="EMBL/GenBank/DDBJ databases">
        <authorList>
            <person name="Evans L.H."/>
            <person name="Alamgir A."/>
            <person name="Owens N."/>
            <person name="Weber N.D."/>
            <person name="Virtaneva K."/>
            <person name="Barbian K."/>
            <person name="Babar A."/>
            <person name="Rosenke K."/>
        </authorList>
    </citation>
    <scope>NUCLEOTIDE SEQUENCE</scope>
    <source>
        <strain evidence="2">86</strain>
    </source>
</reference>
<feature type="domain" description="YMGG-like Gly-zipper" evidence="1">
    <location>
        <begin position="31"/>
        <end position="70"/>
    </location>
</feature>